<evidence type="ECO:0000313" key="2">
    <source>
        <dbReference type="EMBL" id="AKQ64495.1"/>
    </source>
</evidence>
<dbReference type="STRING" id="1297742.A176_001407"/>
<feature type="chain" id="PRO_5005211999" description="Secreted protein" evidence="1">
    <location>
        <begin position="26"/>
        <end position="140"/>
    </location>
</feature>
<protein>
    <recommendedName>
        <fullName evidence="4">Secreted protein</fullName>
    </recommendedName>
</protein>
<accession>A0A0H4WT50</accession>
<keyword evidence="1" id="KW-0732">Signal</keyword>
<organism evidence="2 3">
    <name type="scientific">Pseudomyxococcus hansupus</name>
    <dbReference type="NCBI Taxonomy" id="1297742"/>
    <lineage>
        <taxon>Bacteria</taxon>
        <taxon>Pseudomonadati</taxon>
        <taxon>Myxococcota</taxon>
        <taxon>Myxococcia</taxon>
        <taxon>Myxococcales</taxon>
        <taxon>Cystobacterineae</taxon>
        <taxon>Myxococcaceae</taxon>
        <taxon>Pseudomyxococcus</taxon>
    </lineage>
</organism>
<dbReference type="KEGG" id="mym:A176_001407"/>
<dbReference type="AlphaFoldDB" id="A0A0H4WT50"/>
<keyword evidence="3" id="KW-1185">Reference proteome</keyword>
<name>A0A0H4WT50_9BACT</name>
<dbReference type="PATRIC" id="fig|1297742.4.peg.1424"/>
<gene>
    <name evidence="2" type="ORF">A176_001407</name>
</gene>
<evidence type="ECO:0000256" key="1">
    <source>
        <dbReference type="SAM" id="SignalP"/>
    </source>
</evidence>
<feature type="signal peptide" evidence="1">
    <location>
        <begin position="1"/>
        <end position="25"/>
    </location>
</feature>
<evidence type="ECO:0008006" key="4">
    <source>
        <dbReference type="Google" id="ProtNLM"/>
    </source>
</evidence>
<dbReference type="EMBL" id="CP012109">
    <property type="protein sequence ID" value="AKQ64495.1"/>
    <property type="molecule type" value="Genomic_DNA"/>
</dbReference>
<dbReference type="RefSeq" id="WP_002634287.1">
    <property type="nucleotide sequence ID" value="NZ_CP012109.1"/>
</dbReference>
<evidence type="ECO:0000313" key="3">
    <source>
        <dbReference type="Proteomes" id="UP000009026"/>
    </source>
</evidence>
<dbReference type="Proteomes" id="UP000009026">
    <property type="component" value="Chromosome"/>
</dbReference>
<sequence>MSTKQRHGLTAFIVAATLLSATAWANTCEEEYAYCYYLASLETDERARDAKQNDCDHEYGACNPQPAVSTATSTEQTLAPSCPAGYTEVYLWTCKRLAAYTPPCNYAGPGNYNVLHLYCQSGSAFYDAGPTGDFACGACF</sequence>
<dbReference type="OrthoDB" id="5521518at2"/>
<reference evidence="2 3" key="1">
    <citation type="journal article" date="2016" name="PLoS ONE">
        <title>Complete Genome Sequence and Comparative Genomics of a Novel Myxobacterium Myxococcus hansupus.</title>
        <authorList>
            <person name="Sharma G."/>
            <person name="Narwani T."/>
            <person name="Subramanian S."/>
        </authorList>
    </citation>
    <scope>NUCLEOTIDE SEQUENCE [LARGE SCALE GENOMIC DNA]</scope>
    <source>
        <strain evidence="3">mixupus</strain>
    </source>
</reference>
<proteinExistence type="predicted"/>